<organism evidence="1">
    <name type="scientific">marine metagenome</name>
    <dbReference type="NCBI Taxonomy" id="408172"/>
    <lineage>
        <taxon>unclassified sequences</taxon>
        <taxon>metagenomes</taxon>
        <taxon>ecological metagenomes</taxon>
    </lineage>
</organism>
<dbReference type="InterPro" id="IPR011048">
    <property type="entry name" value="Haem_d1_sf"/>
</dbReference>
<dbReference type="SUPFAM" id="SSF51004">
    <property type="entry name" value="C-terminal (heme d1) domain of cytochrome cd1-nitrite reductase"/>
    <property type="match status" value="1"/>
</dbReference>
<dbReference type="Gene3D" id="2.60.40.1080">
    <property type="match status" value="1"/>
</dbReference>
<dbReference type="EMBL" id="UINC01019609">
    <property type="protein sequence ID" value="SVA83123.1"/>
    <property type="molecule type" value="Genomic_DNA"/>
</dbReference>
<proteinExistence type="predicted"/>
<accession>A0A381Z2S1</accession>
<reference evidence="1" key="1">
    <citation type="submission" date="2018-05" db="EMBL/GenBank/DDBJ databases">
        <authorList>
            <person name="Lanie J.A."/>
            <person name="Ng W.-L."/>
            <person name="Kazmierczak K.M."/>
            <person name="Andrzejewski T.M."/>
            <person name="Davidsen T.M."/>
            <person name="Wayne K.J."/>
            <person name="Tettelin H."/>
            <person name="Glass J.I."/>
            <person name="Rusch D."/>
            <person name="Podicherti R."/>
            <person name="Tsui H.-C.T."/>
            <person name="Winkler M.E."/>
        </authorList>
    </citation>
    <scope>NUCLEOTIDE SEQUENCE</scope>
</reference>
<dbReference type="InterPro" id="IPR008964">
    <property type="entry name" value="Invasin/intimin_cell_adhesion"/>
</dbReference>
<protein>
    <recommendedName>
        <fullName evidence="2">BIG2 domain-containing protein</fullName>
    </recommendedName>
</protein>
<dbReference type="SUPFAM" id="SSF49373">
    <property type="entry name" value="Invasin/intimin cell-adhesion fragments"/>
    <property type="match status" value="1"/>
</dbReference>
<dbReference type="AlphaFoldDB" id="A0A381Z2S1"/>
<sequence>MKNIYLIVFLLSFNVLLGQPPSSQNENLKFVFEPDSLYLNVGETGSVTIKLVNADGELAKNPFYVYGSPRRSLESKPRMSDSTGVATVTIKPYKPGKLSLSVRSISQKREDRVYDKMTVQVPFPPLDRIVLNGPSKKLYAGTSVRYTTEVYDKADLLRDDADVKLISSKTNIAEFDDYGNLVTKKAGKVKLTASVDNVSESLNIAVVKNPVNKISLNAEKDKIRTGDVLQLSAKAVDKSGRQIKDVPIVYSYTGKADYGIGLPASGLINDSGKFVADTPGLFTITAQSGGFTARKTIKVEPRNIKKRVKVVGHGTVSDVNTSDLWIWPGVGKHKGKDFAATGTWGANGEAYFWDVTDPSKMVIIDTITVDARTVNDVKVSEDGRVAVITREGASNRKNGFVVLDVTDPYNVKITAEYNDDMTGGVHNVFIYDNHVYAVNNGRKYDIINIEDPSNPFRVGRYELDTPGHGVHDVWVEDGIAYSSNWADGVHAVDVGGVNFNEKNRSKMKYNPFLAMAGQGSPGNPVKLGGMSDRNGHNHAAFPFISQSTDKFYIIAGDEWGNQFGMAGGFHFLDFTNPKNPEDVAVYQVPEAGSHNHWVHGDTLLASYYQGGLRIVDISGELMGDIYSQGREIAFFLSSDPDGFMVNRPNVWGTMPYKDLIYFSDMNNGLWAIKLEDDNRLGTN</sequence>
<evidence type="ECO:0008006" key="2">
    <source>
        <dbReference type="Google" id="ProtNLM"/>
    </source>
</evidence>
<evidence type="ECO:0000313" key="1">
    <source>
        <dbReference type="EMBL" id="SVA83123.1"/>
    </source>
</evidence>
<name>A0A381Z2S1_9ZZZZ</name>
<gene>
    <name evidence="1" type="ORF">METZ01_LOCUS135977</name>
</gene>